<evidence type="ECO:0000256" key="1">
    <source>
        <dbReference type="SAM" id="MobiDB-lite"/>
    </source>
</evidence>
<name>A0ABD2YDC4_9GENT</name>
<keyword evidence="3" id="KW-1185">Reference proteome</keyword>
<comment type="caution">
    <text evidence="2">The sequence shown here is derived from an EMBL/GenBank/DDBJ whole genome shotgun (WGS) entry which is preliminary data.</text>
</comment>
<feature type="compositionally biased region" description="Basic and acidic residues" evidence="1">
    <location>
        <begin position="29"/>
        <end position="39"/>
    </location>
</feature>
<feature type="region of interest" description="Disordered" evidence="1">
    <location>
        <begin position="29"/>
        <end position="70"/>
    </location>
</feature>
<reference evidence="2 3" key="1">
    <citation type="submission" date="2024-11" db="EMBL/GenBank/DDBJ databases">
        <title>A near-complete genome assembly of Cinchona calisaya.</title>
        <authorList>
            <person name="Lian D.C."/>
            <person name="Zhao X.W."/>
            <person name="Wei L."/>
        </authorList>
    </citation>
    <scope>NUCLEOTIDE SEQUENCE [LARGE SCALE GENOMIC DNA]</scope>
    <source>
        <tissue evidence="2">Nenye</tissue>
    </source>
</reference>
<protein>
    <submittedName>
        <fullName evidence="2">Uncharacterized protein</fullName>
    </submittedName>
</protein>
<accession>A0ABD2YDC4</accession>
<sequence length="70" mass="8123">MRWSMMSPPIGEKFSHLLIADWRGIEIGHVEPNPKKNLEDDPEENLGDDLEVDPVIDIEDNPEEDPNEKW</sequence>
<evidence type="ECO:0000313" key="2">
    <source>
        <dbReference type="EMBL" id="KAL3504129.1"/>
    </source>
</evidence>
<dbReference type="AlphaFoldDB" id="A0ABD2YDC4"/>
<gene>
    <name evidence="2" type="ORF">ACH5RR_033970</name>
</gene>
<feature type="compositionally biased region" description="Acidic residues" evidence="1">
    <location>
        <begin position="40"/>
        <end position="70"/>
    </location>
</feature>
<organism evidence="2 3">
    <name type="scientific">Cinchona calisaya</name>
    <dbReference type="NCBI Taxonomy" id="153742"/>
    <lineage>
        <taxon>Eukaryota</taxon>
        <taxon>Viridiplantae</taxon>
        <taxon>Streptophyta</taxon>
        <taxon>Embryophyta</taxon>
        <taxon>Tracheophyta</taxon>
        <taxon>Spermatophyta</taxon>
        <taxon>Magnoliopsida</taxon>
        <taxon>eudicotyledons</taxon>
        <taxon>Gunneridae</taxon>
        <taxon>Pentapetalae</taxon>
        <taxon>asterids</taxon>
        <taxon>lamiids</taxon>
        <taxon>Gentianales</taxon>
        <taxon>Rubiaceae</taxon>
        <taxon>Cinchonoideae</taxon>
        <taxon>Cinchoneae</taxon>
        <taxon>Cinchona</taxon>
    </lineage>
</organism>
<proteinExistence type="predicted"/>
<evidence type="ECO:0000313" key="3">
    <source>
        <dbReference type="Proteomes" id="UP001630127"/>
    </source>
</evidence>
<dbReference type="EMBL" id="JBJUIK010000014">
    <property type="protein sequence ID" value="KAL3504129.1"/>
    <property type="molecule type" value="Genomic_DNA"/>
</dbReference>
<dbReference type="Proteomes" id="UP001630127">
    <property type="component" value="Unassembled WGS sequence"/>
</dbReference>